<dbReference type="GO" id="GO:0006508">
    <property type="term" value="P:proteolysis"/>
    <property type="evidence" value="ECO:0007669"/>
    <property type="project" value="UniProtKB-KW"/>
</dbReference>
<dbReference type="Pfam" id="PF14464">
    <property type="entry name" value="Prok-JAB"/>
    <property type="match status" value="1"/>
</dbReference>
<dbReference type="GO" id="GO:0046872">
    <property type="term" value="F:metal ion binding"/>
    <property type="evidence" value="ECO:0007669"/>
    <property type="project" value="UniProtKB-KW"/>
</dbReference>
<sequence>MEIIKVLFTENALKSMKEIILKFGKRAEIGGCLVGCQINDVLLVTHASEPGPKAKMSRYAINIDNKYTTRFSNRINQLSNNKLYYLGDWHTHLSTDLRPSVTDLRALKVLNNYVPKQFKNTVISVIMNHFDSNQLKAYKFSIQDDTTLNELQIEIITDPEWLSKFI</sequence>
<dbReference type="EMBL" id="SADV01000007">
    <property type="protein sequence ID" value="TQR33621.1"/>
    <property type="molecule type" value="Genomic_DNA"/>
</dbReference>
<evidence type="ECO:0000259" key="6">
    <source>
        <dbReference type="Pfam" id="PF14464"/>
    </source>
</evidence>
<dbReference type="AlphaFoldDB" id="A0A544UK36"/>
<proteinExistence type="predicted"/>
<accession>A0A544UK36</accession>
<dbReference type="OrthoDB" id="517279at2"/>
<dbReference type="InterPro" id="IPR028090">
    <property type="entry name" value="JAB_dom_prok"/>
</dbReference>
<dbReference type="GO" id="GO:0008237">
    <property type="term" value="F:metallopeptidase activity"/>
    <property type="evidence" value="ECO:0007669"/>
    <property type="project" value="UniProtKB-KW"/>
</dbReference>
<keyword evidence="2" id="KW-0479">Metal-binding</keyword>
<organism evidence="7 8">
    <name type="scientific">Lysinibacillus sphaericus</name>
    <name type="common">Bacillus sphaericus</name>
    <dbReference type="NCBI Taxonomy" id="1421"/>
    <lineage>
        <taxon>Bacteria</taxon>
        <taxon>Bacillati</taxon>
        <taxon>Bacillota</taxon>
        <taxon>Bacilli</taxon>
        <taxon>Bacillales</taxon>
        <taxon>Bacillaceae</taxon>
        <taxon>Lysinibacillus</taxon>
    </lineage>
</organism>
<dbReference type="RefSeq" id="WP_142508879.1">
    <property type="nucleotide sequence ID" value="NZ_SADV01000007.1"/>
</dbReference>
<evidence type="ECO:0000256" key="5">
    <source>
        <dbReference type="ARBA" id="ARBA00023049"/>
    </source>
</evidence>
<keyword evidence="3" id="KW-0378">Hydrolase</keyword>
<protein>
    <recommendedName>
        <fullName evidence="6">JAB domain-containing protein</fullName>
    </recommendedName>
</protein>
<dbReference type="Gene3D" id="3.40.140.10">
    <property type="entry name" value="Cytidine Deaminase, domain 2"/>
    <property type="match status" value="1"/>
</dbReference>
<dbReference type="Proteomes" id="UP000317944">
    <property type="component" value="Unassembled WGS sequence"/>
</dbReference>
<evidence type="ECO:0000256" key="4">
    <source>
        <dbReference type="ARBA" id="ARBA00022833"/>
    </source>
</evidence>
<reference evidence="7 8" key="1">
    <citation type="submission" date="2018-03" db="EMBL/GenBank/DDBJ databases">
        <title>Aerobic endospore-forming bacteria genome sequencing and assembly.</title>
        <authorList>
            <person name="Cavalcante D.A."/>
            <person name="Driks A."/>
            <person name="Putonti C."/>
            <person name="De-Souza M.T."/>
        </authorList>
    </citation>
    <scope>NUCLEOTIDE SEQUENCE [LARGE SCALE GENOMIC DNA]</scope>
    <source>
        <strain evidence="7 8">SDF0037</strain>
    </source>
</reference>
<name>A0A544UK36_LYSSH</name>
<evidence type="ECO:0000256" key="3">
    <source>
        <dbReference type="ARBA" id="ARBA00022801"/>
    </source>
</evidence>
<evidence type="ECO:0000313" key="7">
    <source>
        <dbReference type="EMBL" id="TQR33621.1"/>
    </source>
</evidence>
<gene>
    <name evidence="7" type="ORF">C7Y47_11315</name>
</gene>
<keyword evidence="5" id="KW-0482">Metalloprotease</keyword>
<evidence type="ECO:0000256" key="2">
    <source>
        <dbReference type="ARBA" id="ARBA00022723"/>
    </source>
</evidence>
<dbReference type="SUPFAM" id="SSF102712">
    <property type="entry name" value="JAB1/MPN domain"/>
    <property type="match status" value="1"/>
</dbReference>
<comment type="caution">
    <text evidence="7">The sequence shown here is derived from an EMBL/GenBank/DDBJ whole genome shotgun (WGS) entry which is preliminary data.</text>
</comment>
<keyword evidence="1" id="KW-0645">Protease</keyword>
<evidence type="ECO:0000256" key="1">
    <source>
        <dbReference type="ARBA" id="ARBA00022670"/>
    </source>
</evidence>
<keyword evidence="4" id="KW-0862">Zinc</keyword>
<evidence type="ECO:0000313" key="8">
    <source>
        <dbReference type="Proteomes" id="UP000317944"/>
    </source>
</evidence>
<feature type="domain" description="JAB" evidence="6">
    <location>
        <begin position="27"/>
        <end position="111"/>
    </location>
</feature>